<accession>A0A3M8L9W2</accession>
<dbReference type="InterPro" id="IPR042001">
    <property type="entry name" value="Sortase_F"/>
</dbReference>
<feature type="compositionally biased region" description="Low complexity" evidence="2">
    <location>
        <begin position="67"/>
        <end position="81"/>
    </location>
</feature>
<dbReference type="RefSeq" id="WP_123045914.1">
    <property type="nucleotide sequence ID" value="NZ_RDSR01000012.1"/>
</dbReference>
<proteinExistence type="predicted"/>
<sequence length="238" mass="25130">MSNNQKNRRPSRLLTLAAVLLVLGGAASVGFAYWGQMPPPRPPASAATPLATADTGIPASPTPAPTAAPTASARPATPKPAQTTGPVMDASKPTRIQIPAIDVDSDLMELGLNDDGTLEVPPFEKDSPAGWYRGSPTPGEIGPSIILGHVDTYKAGPVVFYRLGDVRPGDTVSVSRADGSTAKFTVDRVESFPKDGFPELEVYGNTDRAELRLITCGGDWDPDKHQYVDDVVVFAHLT</sequence>
<dbReference type="InterPro" id="IPR023365">
    <property type="entry name" value="Sortase_dom-sf"/>
</dbReference>
<dbReference type="OrthoDB" id="525039at2"/>
<evidence type="ECO:0000313" key="4">
    <source>
        <dbReference type="Proteomes" id="UP000279859"/>
    </source>
</evidence>
<dbReference type="Proteomes" id="UP000279859">
    <property type="component" value="Unassembled WGS sequence"/>
</dbReference>
<gene>
    <name evidence="3" type="ORF">EEJ31_08690</name>
</gene>
<dbReference type="NCBIfam" id="NF033748">
    <property type="entry name" value="class_F_sortase"/>
    <property type="match status" value="1"/>
</dbReference>
<protein>
    <submittedName>
        <fullName evidence="3">Class F sortase</fullName>
    </submittedName>
</protein>
<dbReference type="Gene3D" id="2.40.260.10">
    <property type="entry name" value="Sortase"/>
    <property type="match status" value="1"/>
</dbReference>
<dbReference type="EMBL" id="RDSR01000012">
    <property type="protein sequence ID" value="RNE62291.1"/>
    <property type="molecule type" value="Genomic_DNA"/>
</dbReference>
<dbReference type="AlphaFoldDB" id="A0A3M8L9W2"/>
<keyword evidence="1" id="KW-0378">Hydrolase</keyword>
<dbReference type="InterPro" id="IPR005754">
    <property type="entry name" value="Sortase"/>
</dbReference>
<evidence type="ECO:0000256" key="1">
    <source>
        <dbReference type="ARBA" id="ARBA00022801"/>
    </source>
</evidence>
<evidence type="ECO:0000313" key="3">
    <source>
        <dbReference type="EMBL" id="RNE62291.1"/>
    </source>
</evidence>
<organism evidence="3 4">
    <name type="scientific">Cryobacterium tepidiphilum</name>
    <dbReference type="NCBI Taxonomy" id="2486026"/>
    <lineage>
        <taxon>Bacteria</taxon>
        <taxon>Bacillati</taxon>
        <taxon>Actinomycetota</taxon>
        <taxon>Actinomycetes</taxon>
        <taxon>Micrococcales</taxon>
        <taxon>Microbacteriaceae</taxon>
        <taxon>Cryobacterium</taxon>
    </lineage>
</organism>
<dbReference type="GO" id="GO:0016787">
    <property type="term" value="F:hydrolase activity"/>
    <property type="evidence" value="ECO:0007669"/>
    <property type="project" value="UniProtKB-KW"/>
</dbReference>
<evidence type="ECO:0000256" key="2">
    <source>
        <dbReference type="SAM" id="MobiDB-lite"/>
    </source>
</evidence>
<dbReference type="Pfam" id="PF04203">
    <property type="entry name" value="Sortase"/>
    <property type="match status" value="1"/>
</dbReference>
<reference evidence="3 4" key="1">
    <citation type="submission" date="2018-11" db="EMBL/GenBank/DDBJ databases">
        <title>Cryobacterium sp. nov., isolated from rhizosphere soil of lettuce.</title>
        <authorList>
            <person name="Wang Y."/>
        </authorList>
    </citation>
    <scope>NUCLEOTIDE SEQUENCE [LARGE SCALE GENOMIC DNA]</scope>
    <source>
        <strain evidence="3 4">NEAU-85</strain>
    </source>
</reference>
<comment type="caution">
    <text evidence="3">The sequence shown here is derived from an EMBL/GenBank/DDBJ whole genome shotgun (WGS) entry which is preliminary data.</text>
</comment>
<keyword evidence="4" id="KW-1185">Reference proteome</keyword>
<name>A0A3M8L9W2_9MICO</name>
<dbReference type="SUPFAM" id="SSF63817">
    <property type="entry name" value="Sortase"/>
    <property type="match status" value="1"/>
</dbReference>
<feature type="compositionally biased region" description="Low complexity" evidence="2">
    <location>
        <begin position="44"/>
        <end position="59"/>
    </location>
</feature>
<feature type="region of interest" description="Disordered" evidence="2">
    <location>
        <begin position="40"/>
        <end position="93"/>
    </location>
</feature>
<dbReference type="CDD" id="cd05829">
    <property type="entry name" value="Sortase_F"/>
    <property type="match status" value="1"/>
</dbReference>